<dbReference type="STRING" id="36050.A0A1B8B085"/>
<keyword evidence="2" id="KW-0378">Hydrolase</keyword>
<dbReference type="Gene3D" id="1.25.40.20">
    <property type="entry name" value="Ankyrin repeat-containing domain"/>
    <property type="match status" value="1"/>
</dbReference>
<dbReference type="InterPro" id="IPR015500">
    <property type="entry name" value="Peptidase_S8_subtilisin-rel"/>
</dbReference>
<reference evidence="6 7" key="1">
    <citation type="submission" date="2016-06" db="EMBL/GenBank/DDBJ databases">
        <title>Living apart together: crosstalk between the core and supernumerary genomes in a fungal plant pathogen.</title>
        <authorList>
            <person name="Vanheule A."/>
            <person name="Audenaert K."/>
            <person name="Warris S."/>
            <person name="Van De Geest H."/>
            <person name="Schijlen E."/>
            <person name="Hofte M."/>
            <person name="De Saeger S."/>
            <person name="Haesaert G."/>
            <person name="Waalwijk C."/>
            <person name="Van Der Lee T."/>
        </authorList>
    </citation>
    <scope>NUCLEOTIDE SEQUENCE [LARGE SCALE GENOMIC DNA]</scope>
    <source>
        <strain evidence="6 7">2516</strain>
    </source>
</reference>
<feature type="compositionally biased region" description="Basic and acidic residues" evidence="4">
    <location>
        <begin position="233"/>
        <end position="253"/>
    </location>
</feature>
<dbReference type="Gene3D" id="3.40.50.200">
    <property type="entry name" value="Peptidase S8/S53 domain"/>
    <property type="match status" value="1"/>
</dbReference>
<keyword evidence="1" id="KW-0645">Protease</keyword>
<dbReference type="Proteomes" id="UP000091967">
    <property type="component" value="Unassembled WGS sequence"/>
</dbReference>
<dbReference type="InterPro" id="IPR000209">
    <property type="entry name" value="Peptidase_S8/S53_dom"/>
</dbReference>
<organism evidence="6 7">
    <name type="scientific">Fusarium poae</name>
    <dbReference type="NCBI Taxonomy" id="36050"/>
    <lineage>
        <taxon>Eukaryota</taxon>
        <taxon>Fungi</taxon>
        <taxon>Dikarya</taxon>
        <taxon>Ascomycota</taxon>
        <taxon>Pezizomycotina</taxon>
        <taxon>Sordariomycetes</taxon>
        <taxon>Hypocreomycetidae</taxon>
        <taxon>Hypocreales</taxon>
        <taxon>Nectriaceae</taxon>
        <taxon>Fusarium</taxon>
    </lineage>
</organism>
<comment type="caution">
    <text evidence="6">The sequence shown here is derived from an EMBL/GenBank/DDBJ whole genome shotgun (WGS) entry which is preliminary data.</text>
</comment>
<dbReference type="PRINTS" id="PR00723">
    <property type="entry name" value="SUBTILISIN"/>
</dbReference>
<keyword evidence="7" id="KW-1185">Reference proteome</keyword>
<protein>
    <recommendedName>
        <fullName evidence="5">Peptidase S8/S53 domain-containing protein</fullName>
    </recommendedName>
</protein>
<dbReference type="SUPFAM" id="SSF52743">
    <property type="entry name" value="Subtilisin-like"/>
    <property type="match status" value="1"/>
</dbReference>
<sequence>MISTCVNHKNQPNGIDCLNNALCYAHDGKETALHAAFGEKLNWKSLKMLMEHATNETLSIGDNMKKTPMHHAVQFQKCNQQRAALIDLLIQKDSAERLYKPKSATTFLDMCDKNDCSVYQEHENTRRSWEQQMSRSRPPPKSVPGPAELPRTGDRLLPRDIKSQANGRELKTDAPTKVSGNRDGEKPIRKGQALTVTEERELLRQKKKEEEHARLKRDDLPVKDYKPILNDEYADRESSPHRPGKKPDMDKSIHLTIIDPFRQTETTPNTGIRRTNTGRDKVGESDNRAKEANQMAAAAQKEEKIRNHINNSNKILQKLKLYYMRTRNPEMVMFFLYGNNANDIQTGFDYRGSPPQISWNDFKKRFGSGQARGYKFDPVLQYAIFPYVKVIVKPSPSDKAASENVSNRSPSGRKDIKFFLDWLYEKGVRHIIKLSVEEPIDGGQGVHGDQTIQETLGRLVIEHLDWKKTDLDPETILHVGSQIKKPSSESPNDLDPVVESQMRKLTLIWSGSNAVLRAWSDEDALPKMRFLQEVEIIRPLPHMICDSKDWIDNRIRDFEGRLNKNRNSVPEDLPSFSQDVPVDDPPSGYIRVKLVDPTTGTKLGVTPHGVHPTTFLATDKGINAHQWLRSVDEFAYVMAPFWKSMVDRFLDINQKLGTAEQVEKPVTIALIDDGVNKFEIDQPNQILEGKSFDFHDETVMPPYLSSSSHGTTMARMILRVCPMAEIYPIRLKTFKNPNGNFSIHADYAARAIQAALDKKADIISMSWTLPMENSQNTDNPVRNVLQQAINRNVLMFCSAPDQGKFTLSDYPSAPFPKEFFRIGAANADGTVFGWTPEGITFILPGVHVIEDQIRRKSSMSAQEKGTADHTGSSVATALGAGLAAMILYCLKASILGIRIANRNSDAIPAIPAERLNQIKRRDAMKGAFESLGSLTPNKFIQIWEGLGKVTEILRNWQRVESDPDASLKFVKEFIEEFGVKLANSVK</sequence>
<dbReference type="GO" id="GO:0006508">
    <property type="term" value="P:proteolysis"/>
    <property type="evidence" value="ECO:0007669"/>
    <property type="project" value="UniProtKB-KW"/>
</dbReference>
<feature type="compositionally biased region" description="Basic and acidic residues" evidence="4">
    <location>
        <begin position="151"/>
        <end position="188"/>
    </location>
</feature>
<feature type="compositionally biased region" description="Polar residues" evidence="4">
    <location>
        <begin position="263"/>
        <end position="275"/>
    </location>
</feature>
<evidence type="ECO:0000313" key="7">
    <source>
        <dbReference type="Proteomes" id="UP000091967"/>
    </source>
</evidence>
<proteinExistence type="predicted"/>
<dbReference type="CDD" id="cd07491">
    <property type="entry name" value="Peptidases_S8_7"/>
    <property type="match status" value="1"/>
</dbReference>
<feature type="compositionally biased region" description="Basic and acidic residues" evidence="4">
    <location>
        <begin position="197"/>
        <end position="226"/>
    </location>
</feature>
<dbReference type="InterPro" id="IPR036770">
    <property type="entry name" value="Ankyrin_rpt-contain_sf"/>
</dbReference>
<dbReference type="InterPro" id="IPR036852">
    <property type="entry name" value="Peptidase_S8/S53_dom_sf"/>
</dbReference>
<dbReference type="GO" id="GO:0004252">
    <property type="term" value="F:serine-type endopeptidase activity"/>
    <property type="evidence" value="ECO:0007669"/>
    <property type="project" value="InterPro"/>
</dbReference>
<evidence type="ECO:0000256" key="4">
    <source>
        <dbReference type="SAM" id="MobiDB-lite"/>
    </source>
</evidence>
<name>A0A1B8B085_FUSPO</name>
<feature type="region of interest" description="Disordered" evidence="4">
    <location>
        <begin position="122"/>
        <end position="284"/>
    </location>
</feature>
<evidence type="ECO:0000256" key="1">
    <source>
        <dbReference type="ARBA" id="ARBA00022670"/>
    </source>
</evidence>
<feature type="domain" description="Peptidase S8/S53" evidence="5">
    <location>
        <begin position="665"/>
        <end position="887"/>
    </location>
</feature>
<accession>A0A1B8B085</accession>
<evidence type="ECO:0000256" key="2">
    <source>
        <dbReference type="ARBA" id="ARBA00022801"/>
    </source>
</evidence>
<dbReference type="AlphaFoldDB" id="A0A1B8B085"/>
<dbReference type="EMBL" id="LYXU01000001">
    <property type="protein sequence ID" value="OBS26148.1"/>
    <property type="molecule type" value="Genomic_DNA"/>
</dbReference>
<dbReference type="Pfam" id="PF00082">
    <property type="entry name" value="Peptidase_S8"/>
    <property type="match status" value="1"/>
</dbReference>
<evidence type="ECO:0000256" key="3">
    <source>
        <dbReference type="ARBA" id="ARBA00022825"/>
    </source>
</evidence>
<evidence type="ECO:0000259" key="5">
    <source>
        <dbReference type="Pfam" id="PF00082"/>
    </source>
</evidence>
<evidence type="ECO:0000313" key="6">
    <source>
        <dbReference type="EMBL" id="OBS26148.1"/>
    </source>
</evidence>
<gene>
    <name evidence="6" type="ORF">FPOA_00091</name>
</gene>
<dbReference type="OMA" id="MSWTLPM"/>
<keyword evidence="3" id="KW-0720">Serine protease</keyword>